<evidence type="ECO:0000313" key="4">
    <source>
        <dbReference type="Proteomes" id="UP000738517"/>
    </source>
</evidence>
<proteinExistence type="inferred from homology"/>
<evidence type="ECO:0000256" key="2">
    <source>
        <dbReference type="RuleBase" id="RU000587"/>
    </source>
</evidence>
<comment type="caution">
    <text evidence="3">The sequence shown here is derived from an EMBL/GenBank/DDBJ whole genome shotgun (WGS) entry which is preliminary data.</text>
</comment>
<dbReference type="EC" id="2.4.1.1" evidence="2"/>
<dbReference type="PANTHER" id="PTHR11468:SF25">
    <property type="entry name" value="MALTODEXTRIN PHOSPHORYLASE"/>
    <property type="match status" value="1"/>
</dbReference>
<dbReference type="Pfam" id="PF00343">
    <property type="entry name" value="Phosphorylase"/>
    <property type="match status" value="1"/>
</dbReference>
<evidence type="ECO:0000313" key="3">
    <source>
        <dbReference type="EMBL" id="NBI56019.1"/>
    </source>
</evidence>
<comment type="similarity">
    <text evidence="1 2">Belongs to the glycogen phosphorylase family.</text>
</comment>
<feature type="non-terminal residue" evidence="3">
    <location>
        <position position="297"/>
    </location>
</feature>
<dbReference type="EMBL" id="RSEJ01000043">
    <property type="protein sequence ID" value="NBI56019.1"/>
    <property type="molecule type" value="Genomic_DNA"/>
</dbReference>
<keyword evidence="2" id="KW-0808">Transferase</keyword>
<comment type="function">
    <text evidence="2">Allosteric enzyme that catalyzes the rate-limiting step in glycogen catabolism, the phosphorolytic cleavage of glycogen to produce glucose-1-phosphate, and plays a central role in maintaining cellular and organismal glucose homeostasis.</text>
</comment>
<dbReference type="RefSeq" id="WP_160658185.1">
    <property type="nucleotide sequence ID" value="NZ_RSEJ01000043.1"/>
</dbReference>
<reference evidence="3 4" key="1">
    <citation type="journal article" date="2017" name="Int. J. Syst. Evol. Microbiol.">
        <title>Photobacterium alginatilyticum sp. nov., a marine bacterium isolated from bottom seawater.</title>
        <authorList>
            <person name="Wang X."/>
            <person name="Wang Y."/>
            <person name="Yang X."/>
            <person name="Sun H."/>
            <person name="Li B."/>
            <person name="Zhang X.H."/>
        </authorList>
    </citation>
    <scope>NUCLEOTIDE SEQUENCE [LARGE SCALE GENOMIC DNA]</scope>
    <source>
        <strain evidence="3 4">P03D4</strain>
    </source>
</reference>
<name>A0ABW9YQ28_9GAMM</name>
<keyword evidence="4" id="KW-1185">Reference proteome</keyword>
<comment type="cofactor">
    <cofactor evidence="2">
        <name>pyridoxal 5'-phosphate</name>
        <dbReference type="ChEBI" id="CHEBI:597326"/>
    </cofactor>
</comment>
<dbReference type="Proteomes" id="UP000738517">
    <property type="component" value="Unassembled WGS sequence"/>
</dbReference>
<keyword evidence="2" id="KW-0119">Carbohydrate metabolism</keyword>
<protein>
    <recommendedName>
        <fullName evidence="2">Alpha-1,4 glucan phosphorylase</fullName>
        <ecNumber evidence="2">2.4.1.1</ecNumber>
    </recommendedName>
</protein>
<keyword evidence="2" id="KW-0663">Pyridoxal phosphate</keyword>
<dbReference type="PANTHER" id="PTHR11468">
    <property type="entry name" value="GLYCOGEN PHOSPHORYLASE"/>
    <property type="match status" value="1"/>
</dbReference>
<comment type="catalytic activity">
    <reaction evidence="2">
        <text>[(1-&gt;4)-alpha-D-glucosyl](n) + phosphate = [(1-&gt;4)-alpha-D-glucosyl](n-1) + alpha-D-glucose 1-phosphate</text>
        <dbReference type="Rhea" id="RHEA:41732"/>
        <dbReference type="Rhea" id="RHEA-COMP:9584"/>
        <dbReference type="Rhea" id="RHEA-COMP:9586"/>
        <dbReference type="ChEBI" id="CHEBI:15444"/>
        <dbReference type="ChEBI" id="CHEBI:43474"/>
        <dbReference type="ChEBI" id="CHEBI:58601"/>
        <dbReference type="EC" id="2.4.1.1"/>
    </reaction>
</comment>
<gene>
    <name evidence="3" type="ORF">EIZ48_26285</name>
</gene>
<keyword evidence="2" id="KW-0328">Glycosyltransferase</keyword>
<organism evidence="3 4">
    <name type="scientific">Photobacterium alginatilyticum</name>
    <dbReference type="NCBI Taxonomy" id="1775171"/>
    <lineage>
        <taxon>Bacteria</taxon>
        <taxon>Pseudomonadati</taxon>
        <taxon>Pseudomonadota</taxon>
        <taxon>Gammaproteobacteria</taxon>
        <taxon>Vibrionales</taxon>
        <taxon>Vibrionaceae</taxon>
        <taxon>Photobacterium</taxon>
    </lineage>
</organism>
<dbReference type="SUPFAM" id="SSF53756">
    <property type="entry name" value="UDP-Glycosyltransferase/glycogen phosphorylase"/>
    <property type="match status" value="1"/>
</dbReference>
<dbReference type="InterPro" id="IPR000811">
    <property type="entry name" value="Glyco_trans_35"/>
</dbReference>
<accession>A0ABW9YQ28</accession>
<sequence>MSKNGQTQQFDKAAFKAAVEKHLTTTYANTSETATPRSWYLAMGRALAEISTGNLLETEKQLAEEKARSVNYLSLEFLIGRLTGNNLISMGLYEDVAAVMKELGLNLTDLLEEERDPALGNGGLGRLAACFMDSLAAQEYPAVGYGLHYEYGLFRQSFVEGRQVEAPDAWRGLEGYPWEVIRPELSQTVSLYGRVEVYIDENGDTRRRWVPGMTVEGVAWDLPIVGYDNKSVYPLRLWECRSNAPFNLARFNDGDYVGAQYSALEAGNVTKVLYPNDNHDQGKALRLMQQYFHCACS</sequence>
<dbReference type="Gene3D" id="3.40.50.2000">
    <property type="entry name" value="Glycogen Phosphorylase B"/>
    <property type="match status" value="1"/>
</dbReference>
<evidence type="ECO:0000256" key="1">
    <source>
        <dbReference type="ARBA" id="ARBA00006047"/>
    </source>
</evidence>